<comment type="similarity">
    <text evidence="2">Belongs to the cytochrome P450 family.</text>
</comment>
<keyword evidence="4 6" id="KW-0479">Metal-binding</keyword>
<evidence type="ECO:0000256" key="1">
    <source>
        <dbReference type="ARBA" id="ARBA00001971"/>
    </source>
</evidence>
<feature type="transmembrane region" description="Helical" evidence="7">
    <location>
        <begin position="12"/>
        <end position="34"/>
    </location>
</feature>
<evidence type="ECO:0000256" key="5">
    <source>
        <dbReference type="ARBA" id="ARBA00023004"/>
    </source>
</evidence>
<dbReference type="InterPro" id="IPR001128">
    <property type="entry name" value="Cyt_P450"/>
</dbReference>
<keyword evidence="3 6" id="KW-0349">Heme</keyword>
<dbReference type="STRING" id="114155.A0A4Q9Q8M3"/>
<dbReference type="InterPro" id="IPR036396">
    <property type="entry name" value="Cyt_P450_sf"/>
</dbReference>
<organism evidence="8 9">
    <name type="scientific">Dichomitus squalens</name>
    <dbReference type="NCBI Taxonomy" id="114155"/>
    <lineage>
        <taxon>Eukaryota</taxon>
        <taxon>Fungi</taxon>
        <taxon>Dikarya</taxon>
        <taxon>Basidiomycota</taxon>
        <taxon>Agaricomycotina</taxon>
        <taxon>Agaricomycetes</taxon>
        <taxon>Polyporales</taxon>
        <taxon>Polyporaceae</taxon>
        <taxon>Dichomitus</taxon>
    </lineage>
</organism>
<dbReference type="GO" id="GO:0005506">
    <property type="term" value="F:iron ion binding"/>
    <property type="evidence" value="ECO:0007669"/>
    <property type="project" value="InterPro"/>
</dbReference>
<dbReference type="GO" id="GO:0020037">
    <property type="term" value="F:heme binding"/>
    <property type="evidence" value="ECO:0007669"/>
    <property type="project" value="InterPro"/>
</dbReference>
<keyword evidence="5 6" id="KW-0408">Iron</keyword>
<evidence type="ECO:0000256" key="2">
    <source>
        <dbReference type="ARBA" id="ARBA00010617"/>
    </source>
</evidence>
<sequence length="502" mass="55917">MSEDNVGTPLANSVGLVTQSPLAFALVLVGLYWAQKIIRGADSSRPPRTPYWIPWVGNAVEMGKDPDGFFSNMTKTLGPIFRVTTLGQERVFVTSPSLISQVYRDSQNFDFLAVRVEIGRQAFSIDDRVGTTPYMFDNYMPALHHILLPANIKSMTSTYLQSAHDTLVGAISSLDGASGPLKTIIIPPAYRAAAHAGFGPDFPAEKTWKGFTTFDESFHMINAGLPRFLFRKQFKAWEGVTDIIQAYLEEKKDEVHELSPFLQAALDGRQAGWTERDISIILATQLWALQANAIWAAYWLVAELLQQPDGLAPLVAELDAVRKQWQAAHPSTPFGPAFFDDMIVSNPKDVPLLSSAIQETLRYSSSTFSMRHVTAPVQLGGYELRPGDKVICVTRQTHLDEDIYPRANELDIRRYLDPPRPVKDGKPVPNHFMAFGGGVSMCEGRHFAMTELRLFVAILLTYATLEVDEGCTTRPELSRERMGLGIMHANGDMDVILRKRKL</sequence>
<evidence type="ECO:0000256" key="4">
    <source>
        <dbReference type="ARBA" id="ARBA00022723"/>
    </source>
</evidence>
<comment type="cofactor">
    <cofactor evidence="1 6">
        <name>heme</name>
        <dbReference type="ChEBI" id="CHEBI:30413"/>
    </cofactor>
</comment>
<dbReference type="EMBL" id="ML145088">
    <property type="protein sequence ID" value="TBU63815.1"/>
    <property type="molecule type" value="Genomic_DNA"/>
</dbReference>
<keyword evidence="7" id="KW-0812">Transmembrane</keyword>
<dbReference type="CDD" id="cd11040">
    <property type="entry name" value="CYP7_CYP8-like"/>
    <property type="match status" value="1"/>
</dbReference>
<name>A0A4Q9Q8M3_9APHY</name>
<gene>
    <name evidence="8" type="ORF">BD310DRAFT_955383</name>
</gene>
<accession>A0A4Q9Q8M3</accession>
<feature type="binding site" description="axial binding residue" evidence="6">
    <location>
        <position position="442"/>
    </location>
    <ligand>
        <name>heme</name>
        <dbReference type="ChEBI" id="CHEBI:30413"/>
    </ligand>
    <ligandPart>
        <name>Fe</name>
        <dbReference type="ChEBI" id="CHEBI:18248"/>
    </ligandPart>
</feature>
<evidence type="ECO:0000256" key="7">
    <source>
        <dbReference type="SAM" id="Phobius"/>
    </source>
</evidence>
<evidence type="ECO:0000313" key="8">
    <source>
        <dbReference type="EMBL" id="TBU63815.1"/>
    </source>
</evidence>
<dbReference type="PANTHER" id="PTHR24304:SF2">
    <property type="entry name" value="24-HYDROXYCHOLESTEROL 7-ALPHA-HYDROXYLASE"/>
    <property type="match status" value="1"/>
</dbReference>
<keyword evidence="9" id="KW-1185">Reference proteome</keyword>
<dbReference type="InterPro" id="IPR050529">
    <property type="entry name" value="CYP450_sterol_14alpha_dmase"/>
</dbReference>
<dbReference type="AlphaFoldDB" id="A0A4Q9Q8M3"/>
<dbReference type="GO" id="GO:0008395">
    <property type="term" value="F:steroid hydroxylase activity"/>
    <property type="evidence" value="ECO:0007669"/>
    <property type="project" value="TreeGrafter"/>
</dbReference>
<evidence type="ECO:0000256" key="3">
    <source>
        <dbReference type="ARBA" id="ARBA00022617"/>
    </source>
</evidence>
<dbReference type="Proteomes" id="UP000292082">
    <property type="component" value="Unassembled WGS sequence"/>
</dbReference>
<protein>
    <submittedName>
        <fullName evidence="8">Cytochrome P450</fullName>
    </submittedName>
</protein>
<dbReference type="SUPFAM" id="SSF48264">
    <property type="entry name" value="Cytochrome P450"/>
    <property type="match status" value="1"/>
</dbReference>
<dbReference type="GO" id="GO:0016705">
    <property type="term" value="F:oxidoreductase activity, acting on paired donors, with incorporation or reduction of molecular oxygen"/>
    <property type="evidence" value="ECO:0007669"/>
    <property type="project" value="InterPro"/>
</dbReference>
<reference evidence="8 9" key="1">
    <citation type="submission" date="2019-01" db="EMBL/GenBank/DDBJ databases">
        <title>Draft genome sequences of three monokaryotic isolates of the white-rot basidiomycete fungus Dichomitus squalens.</title>
        <authorList>
            <consortium name="DOE Joint Genome Institute"/>
            <person name="Lopez S.C."/>
            <person name="Andreopoulos B."/>
            <person name="Pangilinan J."/>
            <person name="Lipzen A."/>
            <person name="Riley R."/>
            <person name="Ahrendt S."/>
            <person name="Ng V."/>
            <person name="Barry K."/>
            <person name="Daum C."/>
            <person name="Grigoriev I.V."/>
            <person name="Hilden K.S."/>
            <person name="Makela M.R."/>
            <person name="de Vries R.P."/>
        </authorList>
    </citation>
    <scope>NUCLEOTIDE SEQUENCE [LARGE SCALE GENOMIC DNA]</scope>
    <source>
        <strain evidence="8 9">CBS 464.89</strain>
    </source>
</reference>
<dbReference type="Pfam" id="PF00067">
    <property type="entry name" value="p450"/>
    <property type="match status" value="2"/>
</dbReference>
<dbReference type="InterPro" id="IPR002403">
    <property type="entry name" value="Cyt_P450_E_grp-IV"/>
</dbReference>
<keyword evidence="7" id="KW-1133">Transmembrane helix</keyword>
<evidence type="ECO:0000313" key="9">
    <source>
        <dbReference type="Proteomes" id="UP000292082"/>
    </source>
</evidence>
<evidence type="ECO:0000256" key="6">
    <source>
        <dbReference type="PIRSR" id="PIRSR602403-1"/>
    </source>
</evidence>
<dbReference type="PRINTS" id="PR00465">
    <property type="entry name" value="EP450IV"/>
</dbReference>
<proteinExistence type="inferred from homology"/>
<dbReference type="PANTHER" id="PTHR24304">
    <property type="entry name" value="CYTOCHROME P450 FAMILY 7"/>
    <property type="match status" value="1"/>
</dbReference>
<dbReference type="Gene3D" id="1.10.630.10">
    <property type="entry name" value="Cytochrome P450"/>
    <property type="match status" value="1"/>
</dbReference>
<keyword evidence="7" id="KW-0472">Membrane</keyword>